<dbReference type="Proteomes" id="UP000054826">
    <property type="component" value="Unassembled WGS sequence"/>
</dbReference>
<dbReference type="EMBL" id="JYDS01000017">
    <property type="protein sequence ID" value="KRZ32301.1"/>
    <property type="molecule type" value="Genomic_DNA"/>
</dbReference>
<sequence length="221" mass="25561">MLRFLKKITSSIRRASFIYRVEETNPDNLIKGRLVLYKNGLLEFKGDKSHEWIFLGNKNVQILVGSKCQELLDADRKLENGFVIVLAEKKYFFKCDTVEEMDLWVFDLHSTIQKITAKNEIQEPIRQLPLYNNGTFYDAQCQHHYNDDTCVHRLDQPKDRRAPEQQPIKFHCEKVGETVEESWSTPLKLAWDASPFGISAVVSHELSNESKALVAFGSRTP</sequence>
<dbReference type="AlphaFoldDB" id="A0A0V1JBQ0"/>
<accession>A0A0V1JBQ0</accession>
<evidence type="ECO:0000313" key="3">
    <source>
        <dbReference type="Proteomes" id="UP000054805"/>
    </source>
</evidence>
<organism evidence="1 3">
    <name type="scientific">Trichinella pseudospiralis</name>
    <name type="common">Parasitic roundworm</name>
    <dbReference type="NCBI Taxonomy" id="6337"/>
    <lineage>
        <taxon>Eukaryota</taxon>
        <taxon>Metazoa</taxon>
        <taxon>Ecdysozoa</taxon>
        <taxon>Nematoda</taxon>
        <taxon>Enoplea</taxon>
        <taxon>Dorylaimia</taxon>
        <taxon>Trichinellida</taxon>
        <taxon>Trichinellidae</taxon>
        <taxon>Trichinella</taxon>
    </lineage>
</organism>
<evidence type="ECO:0000313" key="2">
    <source>
        <dbReference type="EMBL" id="KRZ45113.1"/>
    </source>
</evidence>
<dbReference type="Gene3D" id="2.30.29.30">
    <property type="entry name" value="Pleckstrin-homology domain (PH domain)/Phosphotyrosine-binding domain (PTB)"/>
    <property type="match status" value="1"/>
</dbReference>
<name>A0A0V1JBQ0_TRIPS</name>
<dbReference type="InterPro" id="IPR011993">
    <property type="entry name" value="PH-like_dom_sf"/>
</dbReference>
<gene>
    <name evidence="1" type="ORF">T4B_13744</name>
    <name evidence="2" type="ORF">T4C_13296</name>
</gene>
<evidence type="ECO:0008006" key="5">
    <source>
        <dbReference type="Google" id="ProtNLM"/>
    </source>
</evidence>
<dbReference type="EMBL" id="JYDV01000003">
    <property type="protein sequence ID" value="KRZ45113.1"/>
    <property type="molecule type" value="Genomic_DNA"/>
</dbReference>
<comment type="caution">
    <text evidence="1">The sequence shown here is derived from an EMBL/GenBank/DDBJ whole genome shotgun (WGS) entry which is preliminary data.</text>
</comment>
<dbReference type="SUPFAM" id="SSF50729">
    <property type="entry name" value="PH domain-like"/>
    <property type="match status" value="1"/>
</dbReference>
<protein>
    <recommendedName>
        <fullName evidence="5">PH domain-containing protein</fullName>
    </recommendedName>
</protein>
<evidence type="ECO:0000313" key="4">
    <source>
        <dbReference type="Proteomes" id="UP000054826"/>
    </source>
</evidence>
<dbReference type="Proteomes" id="UP000054805">
    <property type="component" value="Unassembled WGS sequence"/>
</dbReference>
<reference evidence="3 4" key="1">
    <citation type="submission" date="2015-01" db="EMBL/GenBank/DDBJ databases">
        <title>Evolution of Trichinella species and genotypes.</title>
        <authorList>
            <person name="Korhonen P.K."/>
            <person name="Edoardo P."/>
            <person name="Giuseppe L.R."/>
            <person name="Gasser R.B."/>
        </authorList>
    </citation>
    <scope>NUCLEOTIDE SEQUENCE [LARGE SCALE GENOMIC DNA]</scope>
    <source>
        <strain evidence="2">ISS176</strain>
        <strain evidence="1">ISS588</strain>
    </source>
</reference>
<proteinExistence type="predicted"/>
<evidence type="ECO:0000313" key="1">
    <source>
        <dbReference type="EMBL" id="KRZ32301.1"/>
    </source>
</evidence>
<keyword evidence="3" id="KW-1185">Reference proteome</keyword>